<keyword evidence="4" id="KW-0010">Activator</keyword>
<dbReference type="OrthoDB" id="5418434at2759"/>
<dbReference type="STRING" id="1745343.A0A2J6Q2D4"/>
<dbReference type="Pfam" id="PF10280">
    <property type="entry name" value="Med11"/>
    <property type="match status" value="1"/>
</dbReference>
<dbReference type="GO" id="GO:0016592">
    <property type="term" value="C:mediator complex"/>
    <property type="evidence" value="ECO:0007669"/>
    <property type="project" value="InterPro"/>
</dbReference>
<dbReference type="AlphaFoldDB" id="A0A2J6Q2D4"/>
<organism evidence="6 7">
    <name type="scientific">Hyaloscypha hepaticicola</name>
    <dbReference type="NCBI Taxonomy" id="2082293"/>
    <lineage>
        <taxon>Eukaryota</taxon>
        <taxon>Fungi</taxon>
        <taxon>Dikarya</taxon>
        <taxon>Ascomycota</taxon>
        <taxon>Pezizomycotina</taxon>
        <taxon>Leotiomycetes</taxon>
        <taxon>Helotiales</taxon>
        <taxon>Hyaloscyphaceae</taxon>
        <taxon>Hyaloscypha</taxon>
    </lineage>
</organism>
<evidence type="ECO:0000256" key="2">
    <source>
        <dbReference type="ARBA" id="ARBA00008186"/>
    </source>
</evidence>
<dbReference type="Gene3D" id="1.10.287.3490">
    <property type="match status" value="1"/>
</dbReference>
<feature type="region of interest" description="Disordered" evidence="5">
    <location>
        <begin position="166"/>
        <end position="188"/>
    </location>
</feature>
<comment type="subunit">
    <text evidence="4">Component of the Mediator complex.</text>
</comment>
<feature type="region of interest" description="Disordered" evidence="5">
    <location>
        <begin position="45"/>
        <end position="64"/>
    </location>
</feature>
<gene>
    <name evidence="4" type="primary">MED11</name>
    <name evidence="6" type="ORF">NA56DRAFT_679884</name>
</gene>
<sequence>MSSPSNEESPPSSFQPFTKAERIQQLNDIDKVSASMQHERTMQLTLERALQNSSTSQYTPETPIDDRKQAFQSASESYFSTLQSLDVGLRRQILGLEESDILPADKAKKDKLVNEFGKTGPEAQSTLADGGMGKLDIGWLNSRSGRVGRDMEAELWEKARTFLEGLEKGASNGHGETVDDDGDEGMDT</sequence>
<comment type="function">
    <text evidence="4">Component of the Mediator complex, a coactivator involved in the regulated transcription of nearly all RNA polymerase II-dependent genes. Mediator functions as a bridge to convey information from gene-specific regulatory proteins to the basal RNA polymerase II transcription machinery. Mediator is recruited to promoters by direct interactions with regulatory proteins and serves as a scaffold for the assembly of a functional pre-initiation complex with RNA polymerase II and the general transcription factors.</text>
</comment>
<evidence type="ECO:0000256" key="3">
    <source>
        <dbReference type="ARBA" id="ARBA00023242"/>
    </source>
</evidence>
<dbReference type="GO" id="GO:0003712">
    <property type="term" value="F:transcription coregulator activity"/>
    <property type="evidence" value="ECO:0007669"/>
    <property type="project" value="InterPro"/>
</dbReference>
<keyword evidence="3 4" id="KW-0539">Nucleus</keyword>
<proteinExistence type="inferred from homology"/>
<accession>A0A2J6Q2D4</accession>
<dbReference type="Proteomes" id="UP000235672">
    <property type="component" value="Unassembled WGS sequence"/>
</dbReference>
<evidence type="ECO:0000256" key="5">
    <source>
        <dbReference type="SAM" id="MobiDB-lite"/>
    </source>
</evidence>
<name>A0A2J6Q2D4_9HELO</name>
<keyword evidence="7" id="KW-1185">Reference proteome</keyword>
<evidence type="ECO:0000313" key="6">
    <source>
        <dbReference type="EMBL" id="PMD20422.1"/>
    </source>
</evidence>
<feature type="compositionally biased region" description="Polar residues" evidence="5">
    <location>
        <begin position="50"/>
        <end position="60"/>
    </location>
</feature>
<reference evidence="6 7" key="1">
    <citation type="submission" date="2016-05" db="EMBL/GenBank/DDBJ databases">
        <title>A degradative enzymes factory behind the ericoid mycorrhizal symbiosis.</title>
        <authorList>
            <consortium name="DOE Joint Genome Institute"/>
            <person name="Martino E."/>
            <person name="Morin E."/>
            <person name="Grelet G."/>
            <person name="Kuo A."/>
            <person name="Kohler A."/>
            <person name="Daghino S."/>
            <person name="Barry K."/>
            <person name="Choi C."/>
            <person name="Cichocki N."/>
            <person name="Clum A."/>
            <person name="Copeland A."/>
            <person name="Hainaut M."/>
            <person name="Haridas S."/>
            <person name="Labutti K."/>
            <person name="Lindquist E."/>
            <person name="Lipzen A."/>
            <person name="Khouja H.-R."/>
            <person name="Murat C."/>
            <person name="Ohm R."/>
            <person name="Olson A."/>
            <person name="Spatafora J."/>
            <person name="Veneault-Fourrey C."/>
            <person name="Henrissat B."/>
            <person name="Grigoriev I."/>
            <person name="Martin F."/>
            <person name="Perotto S."/>
        </authorList>
    </citation>
    <scope>NUCLEOTIDE SEQUENCE [LARGE SCALE GENOMIC DNA]</scope>
    <source>
        <strain evidence="6 7">UAMH 7357</strain>
    </source>
</reference>
<keyword evidence="4" id="KW-0804">Transcription</keyword>
<dbReference type="GO" id="GO:0006357">
    <property type="term" value="P:regulation of transcription by RNA polymerase II"/>
    <property type="evidence" value="ECO:0007669"/>
    <property type="project" value="InterPro"/>
</dbReference>
<feature type="compositionally biased region" description="Acidic residues" evidence="5">
    <location>
        <begin position="178"/>
        <end position="188"/>
    </location>
</feature>
<protein>
    <recommendedName>
        <fullName evidence="4">Mediator of RNA polymerase II transcription subunit 11</fullName>
    </recommendedName>
    <alternativeName>
        <fullName evidence="4">Mediator complex subunit 11</fullName>
    </alternativeName>
</protein>
<evidence type="ECO:0000256" key="4">
    <source>
        <dbReference type="RuleBase" id="RU364147"/>
    </source>
</evidence>
<evidence type="ECO:0000256" key="1">
    <source>
        <dbReference type="ARBA" id="ARBA00004123"/>
    </source>
</evidence>
<dbReference type="EMBL" id="KZ613485">
    <property type="protein sequence ID" value="PMD20422.1"/>
    <property type="molecule type" value="Genomic_DNA"/>
</dbReference>
<comment type="similarity">
    <text evidence="2 4">Belongs to the Mediator complex subunit 11 family.</text>
</comment>
<comment type="subcellular location">
    <subcellularLocation>
        <location evidence="1 4">Nucleus</location>
    </subcellularLocation>
</comment>
<dbReference type="InterPro" id="IPR019404">
    <property type="entry name" value="Mediator_Med11"/>
</dbReference>
<keyword evidence="4" id="KW-0805">Transcription regulation</keyword>
<evidence type="ECO:0000313" key="7">
    <source>
        <dbReference type="Proteomes" id="UP000235672"/>
    </source>
</evidence>